<keyword evidence="2 6" id="KW-0597">Phosphoprotein</keyword>
<dbReference type="GO" id="GO:0009055">
    <property type="term" value="F:electron transfer activity"/>
    <property type="evidence" value="ECO:0007669"/>
    <property type="project" value="InterPro"/>
</dbReference>
<keyword evidence="6" id="KW-0812">Transmembrane</keyword>
<evidence type="ECO:0000256" key="2">
    <source>
        <dbReference type="ARBA" id="ARBA00022553"/>
    </source>
</evidence>
<dbReference type="SMART" id="SM00900">
    <property type="entry name" value="FMN_bind"/>
    <property type="match status" value="1"/>
</dbReference>
<comment type="subcellular location">
    <subcellularLocation>
        <location evidence="6">Cell inner membrane</location>
        <topology evidence="6">Single-pass membrane protein</topology>
    </subcellularLocation>
</comment>
<dbReference type="PANTHER" id="PTHR36118:SF1">
    <property type="entry name" value="ION-TRANSLOCATING OXIDOREDUCTASE COMPLEX SUBUNIT G"/>
    <property type="match status" value="1"/>
</dbReference>
<keyword evidence="3 6" id="KW-0285">Flavoprotein</keyword>
<keyword evidence="6" id="KW-1003">Cell membrane</keyword>
<dbReference type="HAMAP" id="MF_00479">
    <property type="entry name" value="RsxG_RnfG"/>
    <property type="match status" value="1"/>
</dbReference>
<keyword evidence="6" id="KW-0472">Membrane</keyword>
<dbReference type="EMBL" id="CABVGX010000030">
    <property type="protein sequence ID" value="VVN08024.1"/>
    <property type="molecule type" value="Genomic_DNA"/>
</dbReference>
<dbReference type="AlphaFoldDB" id="A0A5E6UYF0"/>
<evidence type="ECO:0000256" key="4">
    <source>
        <dbReference type="ARBA" id="ARBA00022643"/>
    </source>
</evidence>
<feature type="modified residue" description="FMN phosphoryl threonine" evidence="6">
    <location>
        <position position="172"/>
    </location>
</feature>
<comment type="function">
    <text evidence="6">Part of a membrane-bound complex that couples electron transfer with translocation of ions across the membrane.</text>
</comment>
<dbReference type="InterPro" id="IPR007329">
    <property type="entry name" value="FMN-bd"/>
</dbReference>
<dbReference type="PANTHER" id="PTHR36118">
    <property type="entry name" value="ION-TRANSLOCATING OXIDOREDUCTASE COMPLEX SUBUNIT G"/>
    <property type="match status" value="1"/>
</dbReference>
<dbReference type="PIRSF" id="PIRSF006091">
    <property type="entry name" value="E_trnsport_RnfG"/>
    <property type="match status" value="1"/>
</dbReference>
<dbReference type="Proteomes" id="UP000325607">
    <property type="component" value="Unassembled WGS sequence"/>
</dbReference>
<dbReference type="GO" id="GO:0005886">
    <property type="term" value="C:plasma membrane"/>
    <property type="evidence" value="ECO:0007669"/>
    <property type="project" value="UniProtKB-SubCell"/>
</dbReference>
<dbReference type="EC" id="7.-.-.-" evidence="6"/>
<evidence type="ECO:0000259" key="7">
    <source>
        <dbReference type="SMART" id="SM00900"/>
    </source>
</evidence>
<accession>A0A5E6UYF0</accession>
<evidence type="ECO:0000313" key="9">
    <source>
        <dbReference type="Proteomes" id="UP000325607"/>
    </source>
</evidence>
<comment type="subunit">
    <text evidence="6">The complex is composed of six subunits: RnfA, RnfB, RnfC, RnfD, RnfE and RnfG.</text>
</comment>
<feature type="domain" description="FMN-binding" evidence="7">
    <location>
        <begin position="97"/>
        <end position="189"/>
    </location>
</feature>
<evidence type="ECO:0000256" key="3">
    <source>
        <dbReference type="ARBA" id="ARBA00022630"/>
    </source>
</evidence>
<dbReference type="OrthoDB" id="9784165at2"/>
<reference evidence="8 9" key="1">
    <citation type="submission" date="2019-09" db="EMBL/GenBank/DDBJ databases">
        <authorList>
            <person name="Chandra G."/>
            <person name="Truman W A."/>
        </authorList>
    </citation>
    <scope>NUCLEOTIDE SEQUENCE [LARGE SCALE GENOMIC DNA]</scope>
    <source>
        <strain evidence="8">PS645</strain>
    </source>
</reference>
<organism evidence="8 9">
    <name type="scientific">Pseudomonas fluorescens</name>
    <dbReference type="NCBI Taxonomy" id="294"/>
    <lineage>
        <taxon>Bacteria</taxon>
        <taxon>Pseudomonadati</taxon>
        <taxon>Pseudomonadota</taxon>
        <taxon>Gammaproteobacteria</taxon>
        <taxon>Pseudomonadales</taxon>
        <taxon>Pseudomonadaceae</taxon>
        <taxon>Pseudomonas</taxon>
    </lineage>
</organism>
<keyword evidence="4 6" id="KW-0288">FMN</keyword>
<proteinExistence type="inferred from homology"/>
<keyword evidence="6" id="KW-1278">Translocase</keyword>
<keyword evidence="6" id="KW-0997">Cell inner membrane</keyword>
<dbReference type="InterPro" id="IPR010209">
    <property type="entry name" value="Ion_transpt_RnfG/RsxG"/>
</dbReference>
<evidence type="ECO:0000256" key="1">
    <source>
        <dbReference type="ARBA" id="ARBA00022448"/>
    </source>
</evidence>
<dbReference type="GO" id="GO:0022900">
    <property type="term" value="P:electron transport chain"/>
    <property type="evidence" value="ECO:0007669"/>
    <property type="project" value="UniProtKB-UniRule"/>
</dbReference>
<dbReference type="NCBIfam" id="TIGR01947">
    <property type="entry name" value="rnfG"/>
    <property type="match status" value="1"/>
</dbReference>
<protein>
    <recommendedName>
        <fullName evidence="6">Ion-translocating oxidoreductase complex subunit G</fullName>
        <ecNumber evidence="6">7.-.-.-</ecNumber>
    </recommendedName>
    <alternativeName>
        <fullName evidence="6">Rnf electron transport complex subunit G</fullName>
    </alternativeName>
</protein>
<keyword evidence="5 6" id="KW-0249">Electron transport</keyword>
<evidence type="ECO:0000313" key="8">
    <source>
        <dbReference type="EMBL" id="VVN08024.1"/>
    </source>
</evidence>
<evidence type="ECO:0000256" key="6">
    <source>
        <dbReference type="HAMAP-Rule" id="MF_00479"/>
    </source>
</evidence>
<keyword evidence="6" id="KW-1133">Transmembrane helix</keyword>
<sequence length="203" mass="21812">MNRTSSVIILLLLAMTGAGATYLVYYTSTPHIAAEQRLIDRRNLLDLLPADSYDNDPLQQPLQPASSVLTHSRLLAGYLATKGGQPSAVLLQSETIGYAGAIVLMIAIDTHGKLLGVKTLSQSETQGLGARIADWPNAWLQGFTGKSRTGSPDNAWALRKDQGQFDQIAGATITSRAVINAVHDALKYFDAHSQMLTGNSPHE</sequence>
<name>A0A5E6UYF0_PSEFL</name>
<dbReference type="GO" id="GO:0010181">
    <property type="term" value="F:FMN binding"/>
    <property type="evidence" value="ECO:0007669"/>
    <property type="project" value="InterPro"/>
</dbReference>
<dbReference type="Pfam" id="PF04205">
    <property type="entry name" value="FMN_bind"/>
    <property type="match status" value="1"/>
</dbReference>
<gene>
    <name evidence="6 8" type="primary">rnfG</name>
    <name evidence="8" type="ORF">PS645_03640</name>
</gene>
<evidence type="ECO:0000256" key="5">
    <source>
        <dbReference type="ARBA" id="ARBA00022982"/>
    </source>
</evidence>
<keyword evidence="1 6" id="KW-0813">Transport</keyword>
<comment type="similarity">
    <text evidence="6">Belongs to the RnfG family.</text>
</comment>
<dbReference type="RefSeq" id="WP_150581745.1">
    <property type="nucleotide sequence ID" value="NZ_CABVGX010000030.1"/>
</dbReference>
<comment type="cofactor">
    <cofactor evidence="6">
        <name>FMN</name>
        <dbReference type="ChEBI" id="CHEBI:58210"/>
    </cofactor>
</comment>